<keyword evidence="2" id="KW-0812">Transmembrane</keyword>
<evidence type="ECO:0000256" key="2">
    <source>
        <dbReference type="SAM" id="Phobius"/>
    </source>
</evidence>
<keyword evidence="2" id="KW-1133">Transmembrane helix</keyword>
<dbReference type="EMBL" id="HBUF01516424">
    <property type="protein sequence ID" value="CAG6747946.1"/>
    <property type="molecule type" value="Transcribed_RNA"/>
</dbReference>
<feature type="compositionally biased region" description="Polar residues" evidence="1">
    <location>
        <begin position="10"/>
        <end position="21"/>
    </location>
</feature>
<organism evidence="3">
    <name type="scientific">Cacopsylla melanoneura</name>
    <dbReference type="NCBI Taxonomy" id="428564"/>
    <lineage>
        <taxon>Eukaryota</taxon>
        <taxon>Metazoa</taxon>
        <taxon>Ecdysozoa</taxon>
        <taxon>Arthropoda</taxon>
        <taxon>Hexapoda</taxon>
        <taxon>Insecta</taxon>
        <taxon>Pterygota</taxon>
        <taxon>Neoptera</taxon>
        <taxon>Paraneoptera</taxon>
        <taxon>Hemiptera</taxon>
        <taxon>Sternorrhyncha</taxon>
        <taxon>Psylloidea</taxon>
        <taxon>Psyllidae</taxon>
        <taxon>Psyllinae</taxon>
        <taxon>Cacopsylla</taxon>
    </lineage>
</organism>
<protein>
    <submittedName>
        <fullName evidence="3">Uncharacterized protein</fullName>
    </submittedName>
</protein>
<name>A0A8D8ZK02_9HEMI</name>
<keyword evidence="2" id="KW-0472">Membrane</keyword>
<proteinExistence type="predicted"/>
<evidence type="ECO:0000256" key="1">
    <source>
        <dbReference type="SAM" id="MobiDB-lite"/>
    </source>
</evidence>
<dbReference type="AlphaFoldDB" id="A0A8D8ZK02"/>
<dbReference type="EMBL" id="HBUF01516423">
    <property type="protein sequence ID" value="CAG6747943.1"/>
    <property type="molecule type" value="Transcribed_RNA"/>
</dbReference>
<reference evidence="3" key="1">
    <citation type="submission" date="2021-05" db="EMBL/GenBank/DDBJ databases">
        <authorList>
            <person name="Alioto T."/>
            <person name="Alioto T."/>
            <person name="Gomez Garrido J."/>
        </authorList>
    </citation>
    <scope>NUCLEOTIDE SEQUENCE</scope>
</reference>
<accession>A0A8D8ZK02</accession>
<evidence type="ECO:0000313" key="3">
    <source>
        <dbReference type="EMBL" id="CAG6747946.1"/>
    </source>
</evidence>
<feature type="region of interest" description="Disordered" evidence="1">
    <location>
        <begin position="1"/>
        <end position="21"/>
    </location>
</feature>
<dbReference type="EMBL" id="HBUF01516421">
    <property type="protein sequence ID" value="CAG6747938.1"/>
    <property type="molecule type" value="Transcribed_RNA"/>
</dbReference>
<sequence>MYDQFHRNPAKNTATKNKPMTTRMSAPKSIALTINTAIMRQVTTSIVSLFIQLIIMLKIICTHLSLLCMIVFSSLNHFSSLEVDVCGLKILCITLATFIMFI</sequence>
<feature type="transmembrane region" description="Helical" evidence="2">
    <location>
        <begin position="49"/>
        <end position="72"/>
    </location>
</feature>
<dbReference type="EMBL" id="HBUF01516422">
    <property type="protein sequence ID" value="CAG6747941.1"/>
    <property type="molecule type" value="Transcribed_RNA"/>
</dbReference>